<dbReference type="InterPro" id="IPR002035">
    <property type="entry name" value="VWF_A"/>
</dbReference>
<dbReference type="PROSITE" id="PS51257">
    <property type="entry name" value="PROKAR_LIPOPROTEIN"/>
    <property type="match status" value="1"/>
</dbReference>
<dbReference type="RefSeq" id="WP_052204429.1">
    <property type="nucleotide sequence ID" value="NZ_CP012342.1"/>
</dbReference>
<dbReference type="AlphaFoldDB" id="A0A0K1RAK9"/>
<feature type="chain" id="PRO_5039540291" evidence="1">
    <location>
        <begin position="19"/>
        <end position="529"/>
    </location>
</feature>
<name>A0A0K1RAK9_9CORY</name>
<dbReference type="KEGG" id="crie:AK829_03855"/>
<keyword evidence="1" id="KW-0732">Signal</keyword>
<dbReference type="PROSITE" id="PS50234">
    <property type="entry name" value="VWFA"/>
    <property type="match status" value="1"/>
</dbReference>
<dbReference type="SUPFAM" id="SSF53300">
    <property type="entry name" value="vWA-like"/>
    <property type="match status" value="1"/>
</dbReference>
<gene>
    <name evidence="3" type="ORF">AK829_03855</name>
</gene>
<evidence type="ECO:0000256" key="1">
    <source>
        <dbReference type="SAM" id="SignalP"/>
    </source>
</evidence>
<evidence type="ECO:0000259" key="2">
    <source>
        <dbReference type="PROSITE" id="PS50234"/>
    </source>
</evidence>
<dbReference type="SMART" id="SM00327">
    <property type="entry name" value="VWA"/>
    <property type="match status" value="1"/>
</dbReference>
<evidence type="ECO:0000313" key="3">
    <source>
        <dbReference type="EMBL" id="AKV58449.1"/>
    </source>
</evidence>
<evidence type="ECO:0000313" key="4">
    <source>
        <dbReference type="Proteomes" id="UP000060016"/>
    </source>
</evidence>
<dbReference type="Pfam" id="PF13519">
    <property type="entry name" value="VWA_2"/>
    <property type="match status" value="1"/>
</dbReference>
<reference evidence="3 4" key="1">
    <citation type="submission" date="2015-08" db="EMBL/GenBank/DDBJ databases">
        <authorList>
            <person name="Babu N.S."/>
            <person name="Beckwith C.J."/>
            <person name="Beseler K.G."/>
            <person name="Brison A."/>
            <person name="Carone J.V."/>
            <person name="Caskin T.P."/>
            <person name="Diamond M."/>
            <person name="Durham M.E."/>
            <person name="Foxe J.M."/>
            <person name="Go M."/>
            <person name="Henderson B.A."/>
            <person name="Jones I.B."/>
            <person name="McGettigan J.A."/>
            <person name="Micheletti S.J."/>
            <person name="Nasrallah M.E."/>
            <person name="Ortiz D."/>
            <person name="Piller C.R."/>
            <person name="Privatt S.R."/>
            <person name="Schneider S.L."/>
            <person name="Sharp S."/>
            <person name="Smith T.C."/>
            <person name="Stanton J.D."/>
            <person name="Ullery H.E."/>
            <person name="Wilson R.J."/>
            <person name="Serrano M.G."/>
            <person name="Buck G."/>
            <person name="Lee V."/>
            <person name="Wang Y."/>
            <person name="Carvalho R."/>
            <person name="Voegtly L."/>
            <person name="Shi R."/>
            <person name="Duckworth R."/>
            <person name="Johnson A."/>
            <person name="Loviza R."/>
            <person name="Walstead R."/>
            <person name="Shah Z."/>
            <person name="Kiflezghi M."/>
            <person name="Wade K."/>
            <person name="Ball S.L."/>
            <person name="Bradley K.W."/>
            <person name="Asai D.J."/>
            <person name="Bowman C.A."/>
            <person name="Russell D.A."/>
            <person name="Pope W.H."/>
            <person name="Jacobs-Sera D."/>
            <person name="Hendrix R.W."/>
            <person name="Hatfull G.F."/>
        </authorList>
    </citation>
    <scope>NUCLEOTIDE SEQUENCE [LARGE SCALE GENOMIC DNA]</scope>
    <source>
        <strain evidence="3 4">PUDD_83A45</strain>
    </source>
</reference>
<dbReference type="Gene3D" id="3.40.190.10">
    <property type="entry name" value="Periplasmic binding protein-like II"/>
    <property type="match status" value="2"/>
</dbReference>
<organism evidence="3 4">
    <name type="scientific">Corynebacterium riegelii</name>
    <dbReference type="NCBI Taxonomy" id="156976"/>
    <lineage>
        <taxon>Bacteria</taxon>
        <taxon>Bacillati</taxon>
        <taxon>Actinomycetota</taxon>
        <taxon>Actinomycetes</taxon>
        <taxon>Mycobacteriales</taxon>
        <taxon>Corynebacteriaceae</taxon>
        <taxon>Corynebacterium</taxon>
    </lineage>
</organism>
<protein>
    <submittedName>
        <fullName evidence="3">Magnesium chelatase</fullName>
    </submittedName>
</protein>
<dbReference type="CDD" id="cd00198">
    <property type="entry name" value="vWFA"/>
    <property type="match status" value="1"/>
</dbReference>
<keyword evidence="4" id="KW-1185">Reference proteome</keyword>
<dbReference type="SUPFAM" id="SSF53850">
    <property type="entry name" value="Periplasmic binding protein-like II"/>
    <property type="match status" value="1"/>
</dbReference>
<dbReference type="STRING" id="156976.AK829_03855"/>
<dbReference type="Gene3D" id="3.40.50.410">
    <property type="entry name" value="von Willebrand factor, type A domain"/>
    <property type="match status" value="1"/>
</dbReference>
<feature type="domain" description="VWFA" evidence="2">
    <location>
        <begin position="344"/>
        <end position="507"/>
    </location>
</feature>
<dbReference type="PATRIC" id="fig|156976.3.peg.760"/>
<dbReference type="InterPro" id="IPR036465">
    <property type="entry name" value="vWFA_dom_sf"/>
</dbReference>
<sequence length="529" mass="56835">MKRFWLAFITFVSAIALAACGTDSGETGGVDSAPKRNQGAADLTIVAATELKDLEGLVQQAADDLGFSIELLFPGGTLDNSQALKRGDFDGNVDATWFATNRYVNLIGASNKLADETKTATSPVAFGVWDEAAARLGWDTQQPTWAEFAQAAEQGEFTFGMTTPSSSNSGFSALVSVATAVADTGQAISPGDLELVSPTLKALFQAQSLVSGSSGWLAEAFVADPERADAIVNYESTLLQMQQQGQPIQVVVPKDGVISADYPLSTLAQPSNPQAAEQVRALADWMLEHQEDIAQTFRRPVRQVDNLPEQLQNQQVIELPFPANQSVVDELLYAYNNQYRQPGTTTFVLDVSGSMEGARLESLKAIMHSLIDGSASTLTGDVSLRDREDVTLWSFSFDPNEPITVTFDREDPAVAAELGAYVDGLVAHGGTAIYPTLIRALEAADTSTGIPSIVLLSDGEATFGESFHEFREIYAQMSPEKRSIPVFVILYGDANKAEMTELAKLTGGEVFDALNGDLESAFKEIRGFQ</sequence>
<proteinExistence type="predicted"/>
<dbReference type="Proteomes" id="UP000060016">
    <property type="component" value="Chromosome"/>
</dbReference>
<dbReference type="EMBL" id="CP012342">
    <property type="protein sequence ID" value="AKV58449.1"/>
    <property type="molecule type" value="Genomic_DNA"/>
</dbReference>
<feature type="signal peptide" evidence="1">
    <location>
        <begin position="1"/>
        <end position="18"/>
    </location>
</feature>
<accession>A0A0K1RAK9</accession>